<gene>
    <name evidence="2" type="ORF">TDIB3V08_LOCUS7451</name>
</gene>
<feature type="region of interest" description="Disordered" evidence="1">
    <location>
        <begin position="18"/>
        <end position="49"/>
    </location>
</feature>
<feature type="compositionally biased region" description="Polar residues" evidence="1">
    <location>
        <begin position="37"/>
        <end position="49"/>
    </location>
</feature>
<protein>
    <submittedName>
        <fullName evidence="2">Uncharacterized protein</fullName>
    </submittedName>
</protein>
<name>A0A7R8VMG9_TIMDO</name>
<dbReference type="EMBL" id="OA568192">
    <property type="protein sequence ID" value="CAD7201248.1"/>
    <property type="molecule type" value="Genomic_DNA"/>
</dbReference>
<evidence type="ECO:0000313" key="2">
    <source>
        <dbReference type="EMBL" id="CAD7201248.1"/>
    </source>
</evidence>
<accession>A0A7R8VMG9</accession>
<proteinExistence type="predicted"/>
<reference evidence="2" key="1">
    <citation type="submission" date="2020-11" db="EMBL/GenBank/DDBJ databases">
        <authorList>
            <person name="Tran Van P."/>
        </authorList>
    </citation>
    <scope>NUCLEOTIDE SEQUENCE</scope>
</reference>
<sequence length="755" mass="83436">MCVTDSSDRSRSLYLSSALAPAVPPTPSTARNPPSLPQSMFSEPSVTTPPQYTAPALAIGSPDGHCSPCSLSQHFRRHSLSFGNYPLPPIATHIDGTVPLPPTTTPVAGTVPLPPTATHVARTVPLPPTATHVARTVPLPPTMTHAAGTVPLPPTSSYEMVSTSKQKVSQPKKWLIDEEITQILCDSDSENDLVNTSDEDVDFSDDYDSESVQLAEYVSNNKIERPSERKSVSLNRPRSHHHIYTCNFIQITSRCLRFAYLLLVIVGHDHPRGSLGITIFNLYHTLWEGRLSVKEAASAESCMSDEHRERVQPKKYLLQTINLIVSTWQQVTQSTIQDCFLKCGPAKKDEGVGKCNLLEGGQDGDEGDSEADPKPVLIFMEVVHVFETKRAYVPDENEESKGIDETIIIKQLPVKHRNRHHEISAWLVAFISMVTKSLSSAREGCIGILRDYSDRSTLGHLIANAPIKDSEGAISLVLPDLSVKQRVWNGANSASLGQLRSYLNKEAGLRSIKLRLKMSGEPNTSLNLATNEDQIRLLLLEGDVSDIEIDLEEDEGEEIIFSNKSNDESEQPENIQAVGLTIELDTAYDEDLDDVPLSERLSYATRRPSVLVPEYDLQFDYKLPRLLTLIVPTPMTVFAAYDRCWHILSSTSQVQPLVSELALFLRTSLPTIETALSNNIPLPVNTNRGAGVYHYIASPLHRMSITSRFGNKYIASPLHRMSITSRFGNKYIAGPSHLIPPTSLYPANPTLTYNQ</sequence>
<dbReference type="AlphaFoldDB" id="A0A7R8VMG9"/>
<evidence type="ECO:0000256" key="1">
    <source>
        <dbReference type="SAM" id="MobiDB-lite"/>
    </source>
</evidence>
<organism evidence="2">
    <name type="scientific">Timema douglasi</name>
    <name type="common">Walking stick</name>
    <dbReference type="NCBI Taxonomy" id="61478"/>
    <lineage>
        <taxon>Eukaryota</taxon>
        <taxon>Metazoa</taxon>
        <taxon>Ecdysozoa</taxon>
        <taxon>Arthropoda</taxon>
        <taxon>Hexapoda</taxon>
        <taxon>Insecta</taxon>
        <taxon>Pterygota</taxon>
        <taxon>Neoptera</taxon>
        <taxon>Polyneoptera</taxon>
        <taxon>Phasmatodea</taxon>
        <taxon>Timematodea</taxon>
        <taxon>Timematoidea</taxon>
        <taxon>Timematidae</taxon>
        <taxon>Timema</taxon>
    </lineage>
</organism>